<dbReference type="VEuPathDB" id="MicrosporidiaDB:TUBRATIS_14270"/>
<dbReference type="EMBL" id="RCSS01000316">
    <property type="protein sequence ID" value="RVD92084.1"/>
    <property type="molecule type" value="Genomic_DNA"/>
</dbReference>
<protein>
    <submittedName>
        <fullName evidence="1">Uncharacterized protein</fullName>
    </submittedName>
</protein>
<evidence type="ECO:0000313" key="1">
    <source>
        <dbReference type="EMBL" id="RVD92084.1"/>
    </source>
</evidence>
<dbReference type="Proteomes" id="UP000282876">
    <property type="component" value="Unassembled WGS sequence"/>
</dbReference>
<organism evidence="1 2">
    <name type="scientific">Tubulinosema ratisbonensis</name>
    <dbReference type="NCBI Taxonomy" id="291195"/>
    <lineage>
        <taxon>Eukaryota</taxon>
        <taxon>Fungi</taxon>
        <taxon>Fungi incertae sedis</taxon>
        <taxon>Microsporidia</taxon>
        <taxon>Tubulinosematoidea</taxon>
        <taxon>Tubulinosematidae</taxon>
        <taxon>Tubulinosema</taxon>
    </lineage>
</organism>
<proteinExistence type="predicted"/>
<evidence type="ECO:0000313" key="2">
    <source>
        <dbReference type="Proteomes" id="UP000282876"/>
    </source>
</evidence>
<keyword evidence="2" id="KW-1185">Reference proteome</keyword>
<reference evidence="1 2" key="1">
    <citation type="submission" date="2018-10" db="EMBL/GenBank/DDBJ databases">
        <title>Draft genome sequence of the microsporidian Tubulinosema ratisbonensis.</title>
        <authorList>
            <person name="Polonais V."/>
            <person name="Peyretaillade E."/>
            <person name="Niehus S."/>
            <person name="Wawrzyniak I."/>
            <person name="Franchet A."/>
            <person name="Gaspin C."/>
            <person name="Reichstadt M."/>
            <person name="Belser C."/>
            <person name="Labadie K."/>
            <person name="Delbac F."/>
            <person name="Ferrandon D."/>
        </authorList>
    </citation>
    <scope>NUCLEOTIDE SEQUENCE [LARGE SCALE GENOMIC DNA]</scope>
    <source>
        <strain evidence="1 2">Franzen</strain>
    </source>
</reference>
<comment type="caution">
    <text evidence="1">The sequence shown here is derived from an EMBL/GenBank/DDBJ whole genome shotgun (WGS) entry which is preliminary data.</text>
</comment>
<dbReference type="AlphaFoldDB" id="A0A437ALT7"/>
<gene>
    <name evidence="1" type="ORF">TUBRATIS_14270</name>
</gene>
<accession>A0A437ALT7</accession>
<name>A0A437ALT7_9MICR</name>
<sequence>MSLNKKKQTWKLSTFKFLKWLVNKSENEDSNIDLTNVTIRK</sequence>